<feature type="domain" description="VWFA" evidence="2">
    <location>
        <begin position="31"/>
        <end position="213"/>
    </location>
</feature>
<protein>
    <submittedName>
        <fullName evidence="3">von Willebrand factor type A (VWA) domain protein</fullName>
    </submittedName>
</protein>
<organism evidence="3 4">
    <name type="scientific">Campylobacter curvus (strain 525.92)</name>
    <dbReference type="NCBI Taxonomy" id="360105"/>
    <lineage>
        <taxon>Bacteria</taxon>
        <taxon>Pseudomonadati</taxon>
        <taxon>Campylobacterota</taxon>
        <taxon>Epsilonproteobacteria</taxon>
        <taxon>Campylobacterales</taxon>
        <taxon>Campylobacteraceae</taxon>
        <taxon>Campylobacter</taxon>
    </lineage>
</organism>
<keyword evidence="4" id="KW-1185">Reference proteome</keyword>
<dbReference type="PROSITE" id="PS50234">
    <property type="entry name" value="VWFA"/>
    <property type="match status" value="1"/>
</dbReference>
<dbReference type="OrthoDB" id="9790144at2"/>
<feature type="signal peptide" evidence="1">
    <location>
        <begin position="1"/>
        <end position="17"/>
    </location>
</feature>
<dbReference type="CDD" id="cd00198">
    <property type="entry name" value="vWFA"/>
    <property type="match status" value="1"/>
</dbReference>
<dbReference type="RefSeq" id="WP_011992633.1">
    <property type="nucleotide sequence ID" value="NC_009715.2"/>
</dbReference>
<evidence type="ECO:0000256" key="1">
    <source>
        <dbReference type="SAM" id="SignalP"/>
    </source>
</evidence>
<dbReference type="HOGENOM" id="CLU_080398_1_0_7"/>
<dbReference type="AlphaFoldDB" id="A7H005"/>
<dbReference type="SUPFAM" id="SSF53300">
    <property type="entry name" value="vWA-like"/>
    <property type="match status" value="1"/>
</dbReference>
<evidence type="ECO:0000313" key="3">
    <source>
        <dbReference type="EMBL" id="EAU01053.1"/>
    </source>
</evidence>
<keyword evidence="1" id="KW-0732">Signal</keyword>
<dbReference type="Gene3D" id="3.40.50.410">
    <property type="entry name" value="von Willebrand factor, type A domain"/>
    <property type="match status" value="1"/>
</dbReference>
<dbReference type="Proteomes" id="UP000006380">
    <property type="component" value="Chromosome"/>
</dbReference>
<dbReference type="STRING" id="360105.CCV52592_1750"/>
<dbReference type="InterPro" id="IPR036465">
    <property type="entry name" value="vWFA_dom_sf"/>
</dbReference>
<name>A7H005_CAMC5</name>
<dbReference type="EMBL" id="CP000767">
    <property type="protein sequence ID" value="EAU01053.1"/>
    <property type="molecule type" value="Genomic_DNA"/>
</dbReference>
<reference evidence="3" key="1">
    <citation type="submission" date="2016-07" db="EMBL/GenBank/DDBJ databases">
        <title>Comparative genomics of the Campylobacter concisus group.</title>
        <authorList>
            <person name="Miller W.G."/>
            <person name="Yee E."/>
            <person name="Chapman M.H."/>
            <person name="Huynh S."/>
            <person name="Bono J.L."/>
            <person name="On S.L.W."/>
            <person name="StLeger J."/>
            <person name="Foster G."/>
            <person name="Parker C.T."/>
        </authorList>
    </citation>
    <scope>NUCLEOTIDE SEQUENCE</scope>
    <source>
        <strain evidence="3">525.92</strain>
    </source>
</reference>
<proteinExistence type="predicted"/>
<evidence type="ECO:0000259" key="2">
    <source>
        <dbReference type="PROSITE" id="PS50234"/>
    </source>
</evidence>
<accession>A7H005</accession>
<evidence type="ECO:0000313" key="4">
    <source>
        <dbReference type="Proteomes" id="UP000006380"/>
    </source>
</evidence>
<dbReference type="InterPro" id="IPR002035">
    <property type="entry name" value="VWF_A"/>
</dbReference>
<dbReference type="KEGG" id="ccv:CCV52592_1750"/>
<sequence>MKKIMITLALCLLAAFAKEIAPETSAPNRLEMVLILDKSGSMSGLEDDTIGGFNSMIDKQKDLNITTKVTTVLFDTKFNVIHDREDIKNVQKLTSNEYRAGGNTALLDAIGSTINKIENVSGIYDKNSRVLFVIITDGQENSSKEYTKAQIKKMISAKQSKHDWEFVFLGANIDAVTEAESLGIKGSNAVKYKNSSEGVRKNFEAAAELSKDITNDKKDSSKWKDKVLKDK</sequence>
<gene>
    <name evidence="3" type="ORF">CCV52592_1750</name>
</gene>
<feature type="chain" id="PRO_5002709092" evidence="1">
    <location>
        <begin position="18"/>
        <end position="231"/>
    </location>
</feature>